<dbReference type="Proteomes" id="UP000199021">
    <property type="component" value="Unassembled WGS sequence"/>
</dbReference>
<protein>
    <submittedName>
        <fullName evidence="2">Por secretion system C-terminal sorting domain-containing protein</fullName>
    </submittedName>
</protein>
<dbReference type="Gene3D" id="3.40.390.10">
    <property type="entry name" value="Collagenase (Catalytic Domain)"/>
    <property type="match status" value="1"/>
</dbReference>
<dbReference type="InParanoid" id="A0A1H9HE85"/>
<gene>
    <name evidence="2" type="ORF">SAMN05444359_112125</name>
</gene>
<dbReference type="NCBIfam" id="TIGR04183">
    <property type="entry name" value="Por_Secre_tail"/>
    <property type="match status" value="1"/>
</dbReference>
<reference evidence="3" key="1">
    <citation type="submission" date="2016-10" db="EMBL/GenBank/DDBJ databases">
        <authorList>
            <person name="Varghese N."/>
            <person name="Submissions S."/>
        </authorList>
    </citation>
    <scope>NUCLEOTIDE SEQUENCE [LARGE SCALE GENOMIC DNA]</scope>
    <source>
        <strain evidence="3">DSM 24740</strain>
    </source>
</reference>
<dbReference type="InterPro" id="IPR036941">
    <property type="entry name" value="Rcpt_L-dom_sf"/>
</dbReference>
<dbReference type="InterPro" id="IPR000494">
    <property type="entry name" value="Rcpt_L-dom"/>
</dbReference>
<dbReference type="InterPro" id="IPR000033">
    <property type="entry name" value="LDLR_classB_rpt"/>
</dbReference>
<dbReference type="STRING" id="478744.SAMN05444359_112125"/>
<dbReference type="SMART" id="SM00135">
    <property type="entry name" value="LY"/>
    <property type="match status" value="2"/>
</dbReference>
<dbReference type="InterPro" id="IPR024079">
    <property type="entry name" value="MetalloPept_cat_dom_sf"/>
</dbReference>
<evidence type="ECO:0000313" key="3">
    <source>
        <dbReference type="Proteomes" id="UP000199021"/>
    </source>
</evidence>
<sequence length="1216" mass="131315">MTSAPFKTYLMKPFIYLLLSVLFLFGTTLCAQNLCTADPTIPDQAAYLNGNDPSLDPDYVFDASLPAYLNLPVVFHVFSSNDGNTTNLLASRSEIDNAIAEANSFYAPANLGFELLYDPIEYSPAQSQAYLDVDPADINSYGELPYQPNAINVYVVQLIAGLSKNIGNATFPQSVTGQTVRGDQILLKTGFVFNDGNFSHELGHFFGLFHTFQDVGCRLPDPNEDGIELSDMCAAVAACSGYTESNPNFEGDRCVDTPPGFEGTIYNSLDNGCMELCPDLDLSTTSFSTLTENDLKNVMSYSNCKQYLSDDQYARAYWYAVNARQNLLAPQTNASGLYLIAPSITSLTSMENVTFIAASQYQGEHSVNFEYRPQGTTQWTLIGEASRTDPGLLYLPANVPLYEPGTPDQIVEFRVVRPDVAGAEEISAPVTITSVENFDFKTGCEPWADYTPSVNLEVVSVEAGEANNVVEFTWDDSVIPNVATANLDLYYTAQNSWTASLIMNGLNNNGSFTAVLPSDLDLSEQYFLLYYSAATTCPGRPTPVFDIGLDYTLTNCSNISIGEATNSSCTDGTYDLSIVFTGDAGTNYTIEIDVPADQTSLSVTGSGTYTFTGLSTLGAIEISAFEEGNPSCKALTFRGGQDCSPAPVGIPQLFVMSASTSTPDGNRRMNLDGSNAVNFDANFTEWNIDIVEESGKMYTSALINGRLRERNLDGSSPVTYSVGATGFGMAVSETGYFYKNGTGSNPELRFGQLPSTASQRIFGTNATSICVSDPLNTVYWTSTFGSSIRSRPIGGSSTSTVASVPVSLVDARGLSVDHVNEYLYWCNEDLGHICRVKLDGSDFSIVLEGLDEPYDIALSPGTNQLFWTTGQATQKIMVASLDGNDPQLLPNQPVSGPRGIDICFSCGAPQCPSGDVTLSSQEEVDGFITNYPSCTAINGNLTITTAAGFTTNSPIVNLDALANLRTIEGDLIIDNNPNLLNLDGLADLEEITGNLVLSGNQLLSVCSNQAVCELITTSSGSSTVQNNEEGCNSAAQVTASCIALPITLQDFTAVPNGKVVLLRWNTSAEFNHGRFEVHKLNGDEDWTSLATIYDDERNTDNDYSFVDETPAFGENVYRLTQYDLDGTVGGTWLRSASIFSEGEIDVFPNPATSTLHVNGSVSGIEKAEVRKVDGTYLFITKDVATIDVTHLPQGVYLIRFYYGNGDSILKRFIVAR</sequence>
<keyword evidence="3" id="KW-1185">Reference proteome</keyword>
<dbReference type="Pfam" id="PF01030">
    <property type="entry name" value="Recep_L_domain"/>
    <property type="match status" value="1"/>
</dbReference>
<evidence type="ECO:0000313" key="2">
    <source>
        <dbReference type="EMBL" id="SEQ60640.1"/>
    </source>
</evidence>
<dbReference type="InterPro" id="IPR050778">
    <property type="entry name" value="Cueball_EGF_LRP_Nidogen"/>
</dbReference>
<name>A0A1H9HE85_9BACT</name>
<dbReference type="Gene3D" id="2.120.10.30">
    <property type="entry name" value="TolB, C-terminal domain"/>
    <property type="match status" value="1"/>
</dbReference>
<dbReference type="SUPFAM" id="SSF63825">
    <property type="entry name" value="YWTD domain"/>
    <property type="match status" value="1"/>
</dbReference>
<organism evidence="2 3">
    <name type="scientific">Neolewinella agarilytica</name>
    <dbReference type="NCBI Taxonomy" id="478744"/>
    <lineage>
        <taxon>Bacteria</taxon>
        <taxon>Pseudomonadati</taxon>
        <taxon>Bacteroidota</taxon>
        <taxon>Saprospiria</taxon>
        <taxon>Saprospirales</taxon>
        <taxon>Lewinellaceae</taxon>
        <taxon>Neolewinella</taxon>
    </lineage>
</organism>
<dbReference type="SUPFAM" id="SSF52058">
    <property type="entry name" value="L domain-like"/>
    <property type="match status" value="1"/>
</dbReference>
<feature type="domain" description="Receptor L-domain" evidence="1">
    <location>
        <begin position="934"/>
        <end position="1031"/>
    </location>
</feature>
<dbReference type="SUPFAM" id="SSF55486">
    <property type="entry name" value="Metalloproteases ('zincins'), catalytic domain"/>
    <property type="match status" value="1"/>
</dbReference>
<dbReference type="InterPro" id="IPR011042">
    <property type="entry name" value="6-blade_b-propeller_TolB-like"/>
</dbReference>
<dbReference type="OrthoDB" id="6278496at2"/>
<dbReference type="Gene3D" id="3.80.20.20">
    <property type="entry name" value="Receptor L-domain"/>
    <property type="match status" value="1"/>
</dbReference>
<dbReference type="PANTHER" id="PTHR46513">
    <property type="entry name" value="VITELLOGENIN RECEPTOR-LIKE PROTEIN-RELATED-RELATED"/>
    <property type="match status" value="1"/>
</dbReference>
<dbReference type="GO" id="GO:0008237">
    <property type="term" value="F:metallopeptidase activity"/>
    <property type="evidence" value="ECO:0007669"/>
    <property type="project" value="InterPro"/>
</dbReference>
<proteinExistence type="predicted"/>
<evidence type="ECO:0000259" key="1">
    <source>
        <dbReference type="Pfam" id="PF01030"/>
    </source>
</evidence>
<dbReference type="AlphaFoldDB" id="A0A1H9HE85"/>
<dbReference type="InterPro" id="IPR026444">
    <property type="entry name" value="Secre_tail"/>
</dbReference>
<dbReference type="EMBL" id="FOFB01000012">
    <property type="protein sequence ID" value="SEQ60640.1"/>
    <property type="molecule type" value="Genomic_DNA"/>
</dbReference>
<accession>A0A1H9HE85</accession>